<accession>A0A077NNU7</accession>
<comment type="subcellular location">
    <subcellularLocation>
        <location evidence="3">Cytoplasm</location>
    </subcellularLocation>
</comment>
<keyword evidence="3" id="KW-0963">Cytoplasm</keyword>
<keyword evidence="3" id="KW-0131">Cell cycle</keyword>
<keyword evidence="2 3" id="KW-0067">ATP-binding</keyword>
<dbReference type="RefSeq" id="WP_038201410.1">
    <property type="nucleotide sequence ID" value="NZ_CAWLWD010000118.1"/>
</dbReference>
<dbReference type="PANTHER" id="PTHR12169">
    <property type="entry name" value="ATPASE N2B"/>
    <property type="match status" value="1"/>
</dbReference>
<dbReference type="AlphaFoldDB" id="A0A077NNU7"/>
<dbReference type="HOGENOM" id="CLU_008681_0_4_6"/>
<dbReference type="GO" id="GO:0005524">
    <property type="term" value="F:ATP binding"/>
    <property type="evidence" value="ECO:0007669"/>
    <property type="project" value="UniProtKB-UniRule"/>
</dbReference>
<evidence type="ECO:0000256" key="2">
    <source>
        <dbReference type="ARBA" id="ARBA00022840"/>
    </source>
</evidence>
<feature type="binding site" evidence="3">
    <location>
        <begin position="79"/>
        <end position="86"/>
    </location>
    <ligand>
        <name>ATP</name>
        <dbReference type="ChEBI" id="CHEBI:30616"/>
    </ligand>
</feature>
<dbReference type="Proteomes" id="UP000028487">
    <property type="component" value="Unassembled WGS sequence"/>
</dbReference>
<evidence type="ECO:0000256" key="1">
    <source>
        <dbReference type="ARBA" id="ARBA00022741"/>
    </source>
</evidence>
<dbReference type="Pfam" id="PF03969">
    <property type="entry name" value="AFG1_ATPase"/>
    <property type="match status" value="1"/>
</dbReference>
<dbReference type="GO" id="GO:0051301">
    <property type="term" value="P:cell division"/>
    <property type="evidence" value="ECO:0007669"/>
    <property type="project" value="UniProtKB-UniRule"/>
</dbReference>
<dbReference type="InterPro" id="IPR005654">
    <property type="entry name" value="ATPase_AFG1-like"/>
</dbReference>
<comment type="similarity">
    <text evidence="3">Belongs to the AFG1 ATPase family. ZapE subfamily.</text>
</comment>
<comment type="caution">
    <text evidence="4">The sequence shown here is derived from an EMBL/GenBank/DDBJ whole genome shotgun (WGS) entry which is preliminary data.</text>
</comment>
<dbReference type="InterPro" id="IPR030870">
    <property type="entry name" value="ZapE"/>
</dbReference>
<evidence type="ECO:0000256" key="3">
    <source>
        <dbReference type="HAMAP-Rule" id="MF_01919"/>
    </source>
</evidence>
<gene>
    <name evidence="4" type="primary">yhcM</name>
    <name evidence="3" type="synonym">zapE</name>
    <name evidence="4" type="ORF">XBFM1_1310068</name>
</gene>
<organism evidence="4">
    <name type="scientific">Xenorhabdus bovienii str. feltiae Moldova</name>
    <dbReference type="NCBI Taxonomy" id="1398200"/>
    <lineage>
        <taxon>Bacteria</taxon>
        <taxon>Pseudomonadati</taxon>
        <taxon>Pseudomonadota</taxon>
        <taxon>Gammaproteobacteria</taxon>
        <taxon>Enterobacterales</taxon>
        <taxon>Morganellaceae</taxon>
        <taxon>Xenorhabdus</taxon>
    </lineage>
</organism>
<name>A0A077NNU7_XENBV</name>
<proteinExistence type="inferred from homology"/>
<sequence length="375" mass="42994">MLPITPSSLYQSALSEGQYQPDEVQRNTVARLDIMHHDLSNRSPEHVLPSSGLKSILGRLFGGLSTEQQRPVQGLYMWGGVGRGKTWLMDMFFQSLPTDRKLRLHFHRFMLRVHEELTVLQGHENPLDVIADGFKAQTDVLCFDEFFVSDITDAMILGTLLEALFKRGIALVATSNIPPDELYRNGLQRARFLPAIEQIKKYCDVMNVDAGIDYRLRTLTQAHLYLTPLSEDNRQEMHRMFQRLAGRKGEPNPVLEINHRSMPAISSVDGVLAINFKTLCDDPRSPLDYIALSKLYHSVLLHDTPAMTALDESAARRFLALVDEFYERHVKLIINAEAPMERIYQGELLTFEYRRCLSRLQEMQSEEYLKLPHLP</sequence>
<keyword evidence="3 4" id="KW-0378">Hydrolase</keyword>
<comment type="subunit">
    <text evidence="3">Interacts with FtsZ.</text>
</comment>
<dbReference type="InterPro" id="IPR027417">
    <property type="entry name" value="P-loop_NTPase"/>
</dbReference>
<protein>
    <recommendedName>
        <fullName evidence="3">Cell division protein ZapE</fullName>
    </recommendedName>
    <alternativeName>
        <fullName evidence="3">Z ring-associated protein ZapE</fullName>
    </alternativeName>
</protein>
<dbReference type="EMBL" id="CBSV010000037">
    <property type="protein sequence ID" value="CDH00088.1"/>
    <property type="molecule type" value="Genomic_DNA"/>
</dbReference>
<dbReference type="PANTHER" id="PTHR12169:SF6">
    <property type="entry name" value="AFG1-LIKE ATPASE"/>
    <property type="match status" value="1"/>
</dbReference>
<dbReference type="GO" id="GO:0032153">
    <property type="term" value="C:cell division site"/>
    <property type="evidence" value="ECO:0007669"/>
    <property type="project" value="TreeGrafter"/>
</dbReference>
<comment type="function">
    <text evidence="3">Reduces the stability of FtsZ polymers in the presence of ATP.</text>
</comment>
<dbReference type="FunFam" id="3.40.50.300:FF:001019">
    <property type="entry name" value="Cell division protein ZapE"/>
    <property type="match status" value="1"/>
</dbReference>
<dbReference type="GO" id="GO:0016887">
    <property type="term" value="F:ATP hydrolysis activity"/>
    <property type="evidence" value="ECO:0007669"/>
    <property type="project" value="UniProtKB-UniRule"/>
</dbReference>
<dbReference type="Gene3D" id="3.40.50.300">
    <property type="entry name" value="P-loop containing nucleotide triphosphate hydrolases"/>
    <property type="match status" value="1"/>
</dbReference>
<keyword evidence="3" id="KW-0132">Cell division</keyword>
<dbReference type="SUPFAM" id="SSF52540">
    <property type="entry name" value="P-loop containing nucleoside triphosphate hydrolases"/>
    <property type="match status" value="1"/>
</dbReference>
<dbReference type="HAMAP" id="MF_01919">
    <property type="entry name" value="ZapE"/>
    <property type="match status" value="1"/>
</dbReference>
<dbReference type="NCBIfam" id="NF040713">
    <property type="entry name" value="ZapE"/>
    <property type="match status" value="1"/>
</dbReference>
<evidence type="ECO:0000313" key="4">
    <source>
        <dbReference type="EMBL" id="CDH00088.1"/>
    </source>
</evidence>
<keyword evidence="1 3" id="KW-0547">Nucleotide-binding</keyword>
<reference evidence="4" key="1">
    <citation type="submission" date="2013-07" db="EMBL/GenBank/DDBJ databases">
        <title>Sub-species coevolution in mutualistic symbiosis.</title>
        <authorList>
            <person name="Murfin K."/>
            <person name="Klassen J."/>
            <person name="Lee M."/>
            <person name="Forst S."/>
            <person name="Stock P."/>
            <person name="Goodrich-Blair H."/>
        </authorList>
    </citation>
    <scope>NUCLEOTIDE SEQUENCE [LARGE SCALE GENOMIC DNA]</scope>
    <source>
        <strain evidence="4">Feltiae Moldova</strain>
    </source>
</reference>
<dbReference type="GO" id="GO:0005737">
    <property type="term" value="C:cytoplasm"/>
    <property type="evidence" value="ECO:0007669"/>
    <property type="project" value="UniProtKB-SubCell"/>
</dbReference>